<keyword evidence="5" id="KW-1185">Reference proteome</keyword>
<feature type="chain" id="PRO_5046181772" description="DUF4382 domain-containing protein" evidence="2">
    <location>
        <begin position="22"/>
        <end position="339"/>
    </location>
</feature>
<protein>
    <recommendedName>
        <fullName evidence="3">DUF4382 domain-containing protein</fullName>
    </recommendedName>
</protein>
<keyword evidence="2" id="KW-0732">Signal</keyword>
<proteinExistence type="predicted"/>
<evidence type="ECO:0000259" key="3">
    <source>
        <dbReference type="Pfam" id="PF14321"/>
    </source>
</evidence>
<name>A0ABQ6GSU3_9GAMM</name>
<dbReference type="InterPro" id="IPR025491">
    <property type="entry name" value="DUF4382"/>
</dbReference>
<dbReference type="RefSeq" id="WP_284244869.1">
    <property type="nucleotide sequence ID" value="NZ_BSST01000001.1"/>
</dbReference>
<organism evidence="4 5">
    <name type="scientific">Thalassotalea insulae</name>
    <dbReference type="NCBI Taxonomy" id="2056778"/>
    <lineage>
        <taxon>Bacteria</taxon>
        <taxon>Pseudomonadati</taxon>
        <taxon>Pseudomonadota</taxon>
        <taxon>Gammaproteobacteria</taxon>
        <taxon>Alteromonadales</taxon>
        <taxon>Colwelliaceae</taxon>
        <taxon>Thalassotalea</taxon>
    </lineage>
</organism>
<evidence type="ECO:0000313" key="5">
    <source>
        <dbReference type="Proteomes" id="UP001157186"/>
    </source>
</evidence>
<dbReference type="Pfam" id="PF14321">
    <property type="entry name" value="DUF4382"/>
    <property type="match status" value="1"/>
</dbReference>
<comment type="caution">
    <text evidence="4">The sequence shown here is derived from an EMBL/GenBank/DDBJ whole genome shotgun (WGS) entry which is preliminary data.</text>
</comment>
<evidence type="ECO:0000256" key="1">
    <source>
        <dbReference type="SAM" id="MobiDB-lite"/>
    </source>
</evidence>
<feature type="signal peptide" evidence="2">
    <location>
        <begin position="1"/>
        <end position="21"/>
    </location>
</feature>
<dbReference type="PROSITE" id="PS51257">
    <property type="entry name" value="PROKAR_LIPOPROTEIN"/>
    <property type="match status" value="1"/>
</dbReference>
<dbReference type="EMBL" id="BSST01000001">
    <property type="protein sequence ID" value="GLX78988.1"/>
    <property type="molecule type" value="Genomic_DNA"/>
</dbReference>
<feature type="compositionally biased region" description="Polar residues" evidence="1">
    <location>
        <begin position="30"/>
        <end position="43"/>
    </location>
</feature>
<accession>A0ABQ6GSU3</accession>
<sequence>MKIPYKVGVLSGLIISLISCGGGSSSSDSNTVPNTPSEPQPASLTLGISDAPVDDAAAVVITIDSVTFKMEDGDDVTFDTFSNEAEGIEDAETVQIDLLQYTGASQFNILEGATIAAGDYNQVFVSVLTDDIDATYLEEKDGDIKPIKLPSEQLKLGGITLADGDDNANVTIEFNLRKSMTYNPGPDRYILKPTGVRVVDNAESGSISGTIDLDAINQLGVDCVADSNMIYLYQGNELDSSLLADNFNSEEANNGAPEGAIAPFDSTAPSFDEETQQYNYEFGFVPAGDYTLAYACNLGEEGDDAEMYDGIAIANPEEQMATVSVAAEQQATQDFPIAQ</sequence>
<evidence type="ECO:0000313" key="4">
    <source>
        <dbReference type="EMBL" id="GLX78988.1"/>
    </source>
</evidence>
<reference evidence="4 5" key="1">
    <citation type="submission" date="2023-03" db="EMBL/GenBank/DDBJ databases">
        <title>Draft genome sequence of Thalassotalea insulae KCTC 62186T.</title>
        <authorList>
            <person name="Sawabe T."/>
        </authorList>
    </citation>
    <scope>NUCLEOTIDE SEQUENCE [LARGE SCALE GENOMIC DNA]</scope>
    <source>
        <strain evidence="4 5">KCTC 62186</strain>
    </source>
</reference>
<dbReference type="Proteomes" id="UP001157186">
    <property type="component" value="Unassembled WGS sequence"/>
</dbReference>
<feature type="region of interest" description="Disordered" evidence="1">
    <location>
        <begin position="24"/>
        <end position="43"/>
    </location>
</feature>
<evidence type="ECO:0000256" key="2">
    <source>
        <dbReference type="SAM" id="SignalP"/>
    </source>
</evidence>
<feature type="domain" description="DUF4382" evidence="3">
    <location>
        <begin position="42"/>
        <end position="193"/>
    </location>
</feature>
<gene>
    <name evidence="4" type="ORF">tinsulaeT_23280</name>
</gene>